<reference evidence="1 2" key="1">
    <citation type="submission" date="2018-04" db="EMBL/GenBank/DDBJ databases">
        <title>Genomic Encyclopedia of Archaeal and Bacterial Type Strains, Phase II (KMG-II): from individual species to whole genera.</title>
        <authorList>
            <person name="Goeker M."/>
        </authorList>
    </citation>
    <scope>NUCLEOTIDE SEQUENCE [LARGE SCALE GENOMIC DNA]</scope>
    <source>
        <strain evidence="1 2">DSM 28823</strain>
    </source>
</reference>
<evidence type="ECO:0000313" key="2">
    <source>
        <dbReference type="Proteomes" id="UP000243525"/>
    </source>
</evidence>
<comment type="caution">
    <text evidence="1">The sequence shown here is derived from an EMBL/GenBank/DDBJ whole genome shotgun (WGS) entry which is preliminary data.</text>
</comment>
<proteinExistence type="predicted"/>
<name>A0A2T5C0F9_9BACT</name>
<evidence type="ECO:0000313" key="1">
    <source>
        <dbReference type="EMBL" id="PTN08037.1"/>
    </source>
</evidence>
<dbReference type="Proteomes" id="UP000243525">
    <property type="component" value="Unassembled WGS sequence"/>
</dbReference>
<sequence length="96" mass="10485">MANLQNFKAADFVLVDGEYVSPAVKLTSVNAAIEVRVSEQTTVKLQRGIGLSKFYDVPDSEQIVDEEDMFNVTDGTPGQFIRISCTAVPDVCNILT</sequence>
<gene>
    <name evidence="1" type="ORF">C8N47_11177</name>
</gene>
<protein>
    <submittedName>
        <fullName evidence="1">Uncharacterized protein</fullName>
    </submittedName>
</protein>
<accession>A0A2T5C0F9</accession>
<keyword evidence="2" id="KW-1185">Reference proteome</keyword>
<dbReference type="EMBL" id="QAAD01000011">
    <property type="protein sequence ID" value="PTN08037.1"/>
    <property type="molecule type" value="Genomic_DNA"/>
</dbReference>
<dbReference type="AlphaFoldDB" id="A0A2T5C0F9"/>
<dbReference type="RefSeq" id="WP_107822766.1">
    <property type="nucleotide sequence ID" value="NZ_QAAD01000011.1"/>
</dbReference>
<organism evidence="1 2">
    <name type="scientific">Mangrovibacterium marinum</name>
    <dbReference type="NCBI Taxonomy" id="1639118"/>
    <lineage>
        <taxon>Bacteria</taxon>
        <taxon>Pseudomonadati</taxon>
        <taxon>Bacteroidota</taxon>
        <taxon>Bacteroidia</taxon>
        <taxon>Marinilabiliales</taxon>
        <taxon>Prolixibacteraceae</taxon>
        <taxon>Mangrovibacterium</taxon>
    </lineage>
</organism>